<comment type="caution">
    <text evidence="3">The sequence shown here is derived from an EMBL/GenBank/DDBJ whole genome shotgun (WGS) entry which is preliminary data.</text>
</comment>
<accession>A0A7W7FZJ1</accession>
<reference evidence="3 4" key="1">
    <citation type="submission" date="2020-08" db="EMBL/GenBank/DDBJ databases">
        <title>Sequencing the genomes of 1000 actinobacteria strains.</title>
        <authorList>
            <person name="Klenk H.-P."/>
        </authorList>
    </citation>
    <scope>NUCLEOTIDE SEQUENCE [LARGE SCALE GENOMIC DNA]</scope>
    <source>
        <strain evidence="3 4">DSM 45518</strain>
    </source>
</reference>
<dbReference type="Gene3D" id="3.40.50.300">
    <property type="entry name" value="P-loop containing nucleotide triphosphate hydrolases"/>
    <property type="match status" value="1"/>
</dbReference>
<dbReference type="InterPro" id="IPR027417">
    <property type="entry name" value="P-loop_NTPase"/>
</dbReference>
<dbReference type="Gene3D" id="1.25.40.10">
    <property type="entry name" value="Tetratricopeptide repeat domain"/>
    <property type="match status" value="3"/>
</dbReference>
<feature type="compositionally biased region" description="Pro residues" evidence="1">
    <location>
        <begin position="1"/>
        <end position="15"/>
    </location>
</feature>
<evidence type="ECO:0000259" key="2">
    <source>
        <dbReference type="Pfam" id="PF25000"/>
    </source>
</evidence>
<feature type="compositionally biased region" description="Polar residues" evidence="1">
    <location>
        <begin position="434"/>
        <end position="444"/>
    </location>
</feature>
<dbReference type="Pfam" id="PF13374">
    <property type="entry name" value="TPR_10"/>
    <property type="match status" value="5"/>
</dbReference>
<feature type="compositionally biased region" description="Polar residues" evidence="1">
    <location>
        <begin position="408"/>
        <end position="424"/>
    </location>
</feature>
<evidence type="ECO:0000313" key="3">
    <source>
        <dbReference type="EMBL" id="MBB4690160.1"/>
    </source>
</evidence>
<feature type="region of interest" description="Disordered" evidence="1">
    <location>
        <begin position="408"/>
        <end position="444"/>
    </location>
</feature>
<protein>
    <submittedName>
        <fullName evidence="3">Tetratricopeptide (TPR) repeat protein</fullName>
    </submittedName>
</protein>
<dbReference type="InterPro" id="IPR011990">
    <property type="entry name" value="TPR-like_helical_dom_sf"/>
</dbReference>
<dbReference type="NCBIfam" id="NF040586">
    <property type="entry name" value="FxSxx_TPR"/>
    <property type="match status" value="1"/>
</dbReference>
<dbReference type="AlphaFoldDB" id="A0A7W7FZJ1"/>
<dbReference type="SUPFAM" id="SSF48452">
    <property type="entry name" value="TPR-like"/>
    <property type="match status" value="3"/>
</dbReference>
<dbReference type="InterPro" id="IPR056681">
    <property type="entry name" value="DUF7779"/>
</dbReference>
<dbReference type="Pfam" id="PF13424">
    <property type="entry name" value="TPR_12"/>
    <property type="match status" value="1"/>
</dbReference>
<evidence type="ECO:0000256" key="1">
    <source>
        <dbReference type="SAM" id="MobiDB-lite"/>
    </source>
</evidence>
<feature type="region of interest" description="Disordered" evidence="1">
    <location>
        <begin position="1"/>
        <end position="21"/>
    </location>
</feature>
<sequence>MMDEPPPGVAPPAPGQPASSPIRPAAFVVLDDDPALEFWSTEIDELEQSVRDLNVFSSVEKRSLAFTPGGRLATPDGSEDLSAPGSPPRAIFLVTPGRLLPPLRQLIIGWAHDGLTAIVNLLPQQHWRDRDLRITDATWTPGDPPGPTAATPWHVSGLDLRSAEEKQRDSTRTAVPILERGREWLTQWARLLDRSARSPVTTPALLLSSDGDTRPAGRPLSAAMLVARFRTTASPQAFALATRLAAAPLNVRAMRALQRTALRSGPVHLTEVLTSNLLLPPKHGRRDSDTDIVYEFVYGVREQLLSLAYRDRTIEVQHVVEHELERDVEAVRNLTLRVREPRRAAYQTVNHAALPYLKVELAVHVALGGPNLNAAQQLSRKIGSPVPMQARRTPLVLPSSRMESVMSETIPSQGSPNPIGTAGQSYGHEREDSTVPTITDGSRTTQRRDIRLPAVVGNLPMRNPTFTGRRDLLDALHQRLRAGTTAVLPEALHGAGGVGKSQLVIEYVYLHQQDFDLIWWIPAERPAQIQNSLTELAGRLNLPVQSTANTAVPAVLEALRVGRPFLNWLLVFDNAEDPEDVERFFPKGGPGSIVVTSRNASWGGIANTLAVDVFDRQESIELMRRRDPRLAISDADRLAERLGDLPLAIEAAAAWRSEMKMTADEYLSQLERSQPELDEDAAVSEQDYPEHVAAVWNISLSGLRDLEPSTLRLLQLCAFFAPEPIGKVLLSKPRSLRIHPDLDPLMRNTAGLNQAIGTIGKLALARIDYRTNSLQMHRLVQRVLIHQMDPETREAMRHGAHVLLAGNDPDQPDDSLHWGRYAELYPHIIASRAERCRDELVRDTILNESRYLWRWGDHAEARNLAQRAYDALIEMGDETHPDSLRMAHWLGSMHFVNGSYAEAAALNARTLELYRQNLGDDQEETLNVIGAVAADHRVAGDFAGALELSLTVYERSNAKFGESWPFTLRAAHNLAVSMRLSGLFGRALQLDENTYARLVQIYGTDHSESIPTAGGINLDRRELGDYVAAHRNQETVVADARRVLKFEDHPDVLRQSHFLASFRRKAGQLTAALELSSEVLRRYRSRYGDNSPETVLALLTVSIDQRVTGDLAAAREAGEAAVAGLRELYGETHPHTAGAKSDLAVTLRLLGQYDAARALDEQALQELKERLTNSHALVISARINLASDLYELGDFEGAQKLDTESFAQCVDLLGVGHPTTLACGVNLAMDLRGLGRDSEASSLFSEMIEKFRAGLGEDHPATAAAAAGVRANCDIDPLPL</sequence>
<dbReference type="SUPFAM" id="SSF52540">
    <property type="entry name" value="P-loop containing nucleoside triphosphate hydrolases"/>
    <property type="match status" value="1"/>
</dbReference>
<name>A0A7W7FZJ1_9ACTN</name>
<dbReference type="Pfam" id="PF25000">
    <property type="entry name" value="DUF7779"/>
    <property type="match status" value="1"/>
</dbReference>
<organism evidence="3 4">
    <name type="scientific">Paractinoplanes abujensis</name>
    <dbReference type="NCBI Taxonomy" id="882441"/>
    <lineage>
        <taxon>Bacteria</taxon>
        <taxon>Bacillati</taxon>
        <taxon>Actinomycetota</taxon>
        <taxon>Actinomycetes</taxon>
        <taxon>Micromonosporales</taxon>
        <taxon>Micromonosporaceae</taxon>
        <taxon>Paractinoplanes</taxon>
    </lineage>
</organism>
<dbReference type="InterPro" id="IPR053137">
    <property type="entry name" value="NLR-like"/>
</dbReference>
<dbReference type="RefSeq" id="WP_184949163.1">
    <property type="nucleotide sequence ID" value="NZ_BOMC01000045.1"/>
</dbReference>
<proteinExistence type="predicted"/>
<keyword evidence="4" id="KW-1185">Reference proteome</keyword>
<dbReference type="EMBL" id="JACHMF010000001">
    <property type="protein sequence ID" value="MBB4690160.1"/>
    <property type="molecule type" value="Genomic_DNA"/>
</dbReference>
<evidence type="ECO:0000313" key="4">
    <source>
        <dbReference type="Proteomes" id="UP000542742"/>
    </source>
</evidence>
<dbReference type="Proteomes" id="UP000542742">
    <property type="component" value="Unassembled WGS sequence"/>
</dbReference>
<feature type="domain" description="DUF7779" evidence="2">
    <location>
        <begin position="703"/>
        <end position="792"/>
    </location>
</feature>
<gene>
    <name evidence="3" type="ORF">BKA14_000308</name>
</gene>
<dbReference type="PANTHER" id="PTHR46082">
    <property type="entry name" value="ATP/GTP-BINDING PROTEIN-RELATED"/>
    <property type="match status" value="1"/>
</dbReference>
<dbReference type="PANTHER" id="PTHR46082:SF6">
    <property type="entry name" value="AAA+ ATPASE DOMAIN-CONTAINING PROTEIN-RELATED"/>
    <property type="match status" value="1"/>
</dbReference>